<gene>
    <name evidence="1" type="ORF">I8J32_006715</name>
</gene>
<dbReference type="Proteomes" id="UP000639274">
    <property type="component" value="Chromosome"/>
</dbReference>
<name>A0A975ATV8_9GAMM</name>
<dbReference type="RefSeq" id="WP_200616361.1">
    <property type="nucleotide sequence ID" value="NZ_CP071518.1"/>
</dbReference>
<proteinExistence type="predicted"/>
<keyword evidence="2" id="KW-1185">Reference proteome</keyword>
<organism evidence="1 2">
    <name type="scientific">Agrilutibacter solisilvae</name>
    <dbReference type="NCBI Taxonomy" id="2763317"/>
    <lineage>
        <taxon>Bacteria</taxon>
        <taxon>Pseudomonadati</taxon>
        <taxon>Pseudomonadota</taxon>
        <taxon>Gammaproteobacteria</taxon>
        <taxon>Lysobacterales</taxon>
        <taxon>Lysobacteraceae</taxon>
        <taxon>Agrilutibacter</taxon>
    </lineage>
</organism>
<dbReference type="InterPro" id="IPR025990">
    <property type="entry name" value="zinc_ribbon_bacterial"/>
</dbReference>
<accession>A0A975ATV8</accession>
<evidence type="ECO:0000313" key="1">
    <source>
        <dbReference type="EMBL" id="QSX79539.1"/>
    </source>
</evidence>
<dbReference type="InterPro" id="IPR017143">
    <property type="entry name" value="UCP037225"/>
</dbReference>
<dbReference type="AlphaFoldDB" id="A0A975ATV8"/>
<protein>
    <submittedName>
        <fullName evidence="1">CPXCG motif-containing cysteine-rich protein</fullName>
    </submittedName>
</protein>
<dbReference type="Pfam" id="PF14255">
    <property type="entry name" value="Zn_ribbon_21"/>
    <property type="match status" value="1"/>
</dbReference>
<dbReference type="EMBL" id="CP071518">
    <property type="protein sequence ID" value="QSX79539.1"/>
    <property type="molecule type" value="Genomic_DNA"/>
</dbReference>
<sequence length="62" mass="6682">MLTTVRVHCPYCGEPLDLGVDQSVDQQHYVEDCGVCCQPIEVSVAIDAAGEVLISVMRDSDA</sequence>
<reference evidence="1 2" key="1">
    <citation type="submission" date="2021-03" db="EMBL/GenBank/DDBJ databases">
        <title>Lysobacter sp. nov. isolated from soil of gangwondo yeongwol, south Korea.</title>
        <authorList>
            <person name="Kim K.R."/>
            <person name="Kim K.H."/>
            <person name="Jeon C.O."/>
        </authorList>
    </citation>
    <scope>NUCLEOTIDE SEQUENCE [LARGE SCALE GENOMIC DNA]</scope>
    <source>
        <strain evidence="1 2">R19</strain>
    </source>
</reference>
<evidence type="ECO:0000313" key="2">
    <source>
        <dbReference type="Proteomes" id="UP000639274"/>
    </source>
</evidence>
<dbReference type="PIRSF" id="PIRSF037225">
    <property type="entry name" value="UCP037225"/>
    <property type="match status" value="1"/>
</dbReference>
<dbReference type="KEGG" id="lsf:I8J32_006715"/>